<evidence type="ECO:0000313" key="1">
    <source>
        <dbReference type="EMBL" id="PDP43378.1"/>
    </source>
</evidence>
<organism evidence="2 3">
    <name type="scientific">Tannerella forsythia</name>
    <name type="common">Bacteroides forsythus</name>
    <dbReference type="NCBI Taxonomy" id="28112"/>
    <lineage>
        <taxon>Bacteria</taxon>
        <taxon>Pseudomonadati</taxon>
        <taxon>Bacteroidota</taxon>
        <taxon>Bacteroidia</taxon>
        <taxon>Bacteroidales</taxon>
        <taxon>Tannerellaceae</taxon>
        <taxon>Tannerella</taxon>
    </lineage>
</organism>
<dbReference type="Proteomes" id="UP000219259">
    <property type="component" value="Unassembled WGS sequence"/>
</dbReference>
<dbReference type="AlphaFoldDB" id="A0A1D3UCB1"/>
<reference evidence="1 4" key="2">
    <citation type="submission" date="2017-09" db="EMBL/GenBank/DDBJ databases">
        <title>Phase variable restriction modification systems are present in the genome sequences of periodontal pathogens Prevotella intermedia, Tannerella forsythia and Porphyromonas gingivalis.</title>
        <authorList>
            <person name="Haigh R.D."/>
            <person name="Crawford L."/>
            <person name="Ralph J."/>
            <person name="Wanford J."/>
            <person name="Vartoukian S.R."/>
            <person name="Hijazib K."/>
            <person name="Wade W."/>
            <person name="Oggioni M.R."/>
        </authorList>
    </citation>
    <scope>NUCLEOTIDE SEQUENCE [LARGE SCALE GENOMIC DNA]</scope>
    <source>
        <strain evidence="1 4">WW11663</strain>
    </source>
</reference>
<evidence type="ECO:0000313" key="2">
    <source>
        <dbReference type="EMBL" id="SCQ17947.1"/>
    </source>
</evidence>
<reference evidence="2 3" key="1">
    <citation type="submission" date="2016-09" db="EMBL/GenBank/DDBJ databases">
        <authorList>
            <person name="Capua I."/>
            <person name="De Benedictis P."/>
            <person name="Joannis T."/>
            <person name="Lombin L.H."/>
            <person name="Cattoli G."/>
        </authorList>
    </citation>
    <scope>NUCLEOTIDE SEQUENCE [LARGE SCALE GENOMIC DNA]</scope>
    <source>
        <strain evidence="2 3">UB20</strain>
    </source>
</reference>
<protein>
    <submittedName>
        <fullName evidence="1">TIGR04423 family type III CRISPR-associated protein</fullName>
    </submittedName>
</protein>
<proteinExistence type="predicted"/>
<name>A0A1D3UCB1_TANFO</name>
<dbReference type="OrthoDB" id="1016205at2"/>
<accession>A0A1D3UCB1</accession>
<dbReference type="Proteomes" id="UP000182057">
    <property type="component" value="Unassembled WGS sequence"/>
</dbReference>
<gene>
    <name evidence="1" type="ORF">CLI86_08810</name>
    <name evidence="2" type="ORF">TFUB20_00179</name>
</gene>
<dbReference type="InterPro" id="IPR030955">
    <property type="entry name" value="CHP04423"/>
</dbReference>
<dbReference type="RefSeq" id="WP_060827139.1">
    <property type="nucleotide sequence ID" value="NZ_CAJPTF010000006.1"/>
</dbReference>
<sequence>MKIDKSTHQGYLWYSDEKEPRVFNNEEFELEMAENTNPFIVEGHLFDGINSISIKYVDGKYIINKYVVKKDDFKSPNVIKEFLPNRMKGIEKLCFLEYWKPQKDNLCEDMEVLQPAELVFIGFNDKEK</sequence>
<dbReference type="NCBIfam" id="TIGR04423">
    <property type="entry name" value="casT3_TIGR04423"/>
    <property type="match status" value="1"/>
</dbReference>
<dbReference type="EMBL" id="FMMM01000014">
    <property type="protein sequence ID" value="SCQ17947.1"/>
    <property type="molecule type" value="Genomic_DNA"/>
</dbReference>
<dbReference type="EMBL" id="NSLJ01000021">
    <property type="protein sequence ID" value="PDP43378.1"/>
    <property type="molecule type" value="Genomic_DNA"/>
</dbReference>
<evidence type="ECO:0000313" key="4">
    <source>
        <dbReference type="Proteomes" id="UP000219259"/>
    </source>
</evidence>
<evidence type="ECO:0000313" key="3">
    <source>
        <dbReference type="Proteomes" id="UP000182057"/>
    </source>
</evidence>